<reference evidence="1" key="1">
    <citation type="submission" date="2020-12" db="EMBL/GenBank/DDBJ databases">
        <title>M. sibirica DSM 26468T genome.</title>
        <authorList>
            <person name="Thieme N."/>
            <person name="Rettenmaier R."/>
            <person name="Zverlov V."/>
            <person name="Liebl W."/>
        </authorList>
    </citation>
    <scope>NUCLEOTIDE SEQUENCE</scope>
    <source>
        <strain evidence="1">DSM 26468</strain>
    </source>
</reference>
<comment type="caution">
    <text evidence="1">The sequence shown here is derived from an EMBL/GenBank/DDBJ whole genome shotgun (WGS) entry which is preliminary data.</text>
</comment>
<evidence type="ECO:0000313" key="1">
    <source>
        <dbReference type="EMBL" id="MBH1939591.1"/>
    </source>
</evidence>
<dbReference type="RefSeq" id="WP_197659802.1">
    <property type="nucleotide sequence ID" value="NZ_JAEAGR010000001.1"/>
</dbReference>
<dbReference type="InterPro" id="IPR007553">
    <property type="entry name" value="2-thiour_desulf"/>
</dbReference>
<name>A0A8J7KRS7_9FIRM</name>
<evidence type="ECO:0000313" key="2">
    <source>
        <dbReference type="Proteomes" id="UP000623269"/>
    </source>
</evidence>
<organism evidence="1 2">
    <name type="scientific">Mobilitalea sibirica</name>
    <dbReference type="NCBI Taxonomy" id="1462919"/>
    <lineage>
        <taxon>Bacteria</taxon>
        <taxon>Bacillati</taxon>
        <taxon>Bacillota</taxon>
        <taxon>Clostridia</taxon>
        <taxon>Lachnospirales</taxon>
        <taxon>Lachnospiraceae</taxon>
        <taxon>Mobilitalea</taxon>
    </lineage>
</organism>
<keyword evidence="2" id="KW-1185">Reference proteome</keyword>
<proteinExistence type="predicted"/>
<sequence length="311" mass="35536">MEKTEIIIHTKLTIGVSACCMGSPVRYNGKGWDLLKNLGREKNDFRWCPVCPECMAGLGVLREPIRLSGGDGTKVWTGDAEVKNRKGEIVTNKVIEGALACIEALSRAGAIAYVYMDGSPSCGVYRTTLKNTNRGNPPGVFGAKLLELGFFLIPASDLQSPLKWWDWRRRLLAFYWLKNVPLDSKNQLYEAWYKTKFLCRELNQEWTQNIGRNLALIVEEDVKEFGDRFRKEALDLLRKPSNTKKITNSLWAQYSYYKKLQGKSIEEINAPEIKRNVTSIAKELLLMERKAHEDKVFFGTSPVLYRDKRSN</sequence>
<dbReference type="EMBL" id="JAEAGR010000001">
    <property type="protein sequence ID" value="MBH1939591.1"/>
    <property type="molecule type" value="Genomic_DNA"/>
</dbReference>
<dbReference type="PANTHER" id="PTHR30087:SF1">
    <property type="entry name" value="HYPOTHETICAL CYTOSOLIC PROTEIN"/>
    <property type="match status" value="1"/>
</dbReference>
<gene>
    <name evidence="1" type="ORF">I5677_01630</name>
</gene>
<accession>A0A8J7KRS7</accession>
<dbReference type="Pfam" id="PF04463">
    <property type="entry name" value="2-thiour_desulf"/>
    <property type="match status" value="1"/>
</dbReference>
<dbReference type="Proteomes" id="UP000623269">
    <property type="component" value="Unassembled WGS sequence"/>
</dbReference>
<dbReference type="AlphaFoldDB" id="A0A8J7KRS7"/>
<dbReference type="PANTHER" id="PTHR30087">
    <property type="entry name" value="INNER MEMBRANE PROTEIN"/>
    <property type="match status" value="1"/>
</dbReference>
<protein>
    <submittedName>
        <fullName evidence="1">DUF523 domain-containing protein</fullName>
    </submittedName>
</protein>